<sequence length="109" mass="12530">MEEAKGLVKHVLLVRFKDDTTPDQIEELIKGFANLVNLVPPMKSFHWGRDVSIENAHQGFTHVFETTFESTEGIAEYLPHPAHVEFSKRFLPRLEKVLVVDFKPTTVRT</sequence>
<dbReference type="InterPro" id="IPR011008">
    <property type="entry name" value="Dimeric_a/b-barrel"/>
</dbReference>
<gene>
    <name evidence="4" type="primary">LOC115734184</name>
</gene>
<evidence type="ECO:0000313" key="3">
    <source>
        <dbReference type="Proteomes" id="UP000827889"/>
    </source>
</evidence>
<evidence type="ECO:0000259" key="2">
    <source>
        <dbReference type="PROSITE" id="PS51502"/>
    </source>
</evidence>
<name>A0A8B8NDX7_9MYRT</name>
<dbReference type="FunFam" id="3.30.70.100:FF:000040">
    <property type="entry name" value="Stress-response A/B barrel domain-containing protein HS1"/>
    <property type="match status" value="1"/>
</dbReference>
<dbReference type="AlphaFoldDB" id="A0A8B8NDX7"/>
<dbReference type="PANTHER" id="PTHR33178:SF10">
    <property type="entry name" value="STRESS-RESPONSE A_B BARREL DOMAIN-CONTAINING PROTEIN"/>
    <property type="match status" value="1"/>
</dbReference>
<proteinExistence type="predicted"/>
<evidence type="ECO:0000313" key="4">
    <source>
        <dbReference type="RefSeq" id="XP_030520666.1"/>
    </source>
</evidence>
<protein>
    <submittedName>
        <fullName evidence="4">Stress-response A/B barrel domain-containing protein HS1-like</fullName>
    </submittedName>
</protein>
<dbReference type="Pfam" id="PF07876">
    <property type="entry name" value="Dabb"/>
    <property type="match status" value="1"/>
</dbReference>
<dbReference type="OrthoDB" id="1601230at2759"/>
<dbReference type="SMART" id="SM00886">
    <property type="entry name" value="Dabb"/>
    <property type="match status" value="1"/>
</dbReference>
<dbReference type="SUPFAM" id="SSF54909">
    <property type="entry name" value="Dimeric alpha+beta barrel"/>
    <property type="match status" value="1"/>
</dbReference>
<comment type="subunit">
    <text evidence="1">Homodimer.</text>
</comment>
<dbReference type="InterPro" id="IPR044662">
    <property type="entry name" value="HS1/DABB1-like"/>
</dbReference>
<dbReference type="RefSeq" id="XP_030520666.1">
    <property type="nucleotide sequence ID" value="XM_030664806.2"/>
</dbReference>
<dbReference type="GO" id="GO:0009865">
    <property type="term" value="P:pollen tube adhesion"/>
    <property type="evidence" value="ECO:0007669"/>
    <property type="project" value="TreeGrafter"/>
</dbReference>
<dbReference type="Proteomes" id="UP000827889">
    <property type="component" value="Chromosome 6"/>
</dbReference>
<dbReference type="KEGG" id="rarg:115734184"/>
<dbReference type="InterPro" id="IPR013097">
    <property type="entry name" value="Dabb"/>
</dbReference>
<feature type="domain" description="Stress-response A/B barrel" evidence="2">
    <location>
        <begin position="8"/>
        <end position="102"/>
    </location>
</feature>
<organism evidence="3 4">
    <name type="scientific">Rhodamnia argentea</name>
    <dbReference type="NCBI Taxonomy" id="178133"/>
    <lineage>
        <taxon>Eukaryota</taxon>
        <taxon>Viridiplantae</taxon>
        <taxon>Streptophyta</taxon>
        <taxon>Embryophyta</taxon>
        <taxon>Tracheophyta</taxon>
        <taxon>Spermatophyta</taxon>
        <taxon>Magnoliopsida</taxon>
        <taxon>eudicotyledons</taxon>
        <taxon>Gunneridae</taxon>
        <taxon>Pentapetalae</taxon>
        <taxon>rosids</taxon>
        <taxon>malvids</taxon>
        <taxon>Myrtales</taxon>
        <taxon>Myrtaceae</taxon>
        <taxon>Myrtoideae</taxon>
        <taxon>Myrteae</taxon>
        <taxon>Australasian group</taxon>
        <taxon>Rhodamnia</taxon>
    </lineage>
</organism>
<dbReference type="PANTHER" id="PTHR33178">
    <property type="match status" value="1"/>
</dbReference>
<dbReference type="Gene3D" id="3.30.70.100">
    <property type="match status" value="1"/>
</dbReference>
<dbReference type="GeneID" id="115734184"/>
<dbReference type="PROSITE" id="PS51502">
    <property type="entry name" value="S_R_A_B_BARREL"/>
    <property type="match status" value="1"/>
</dbReference>
<accession>A0A8B8NDX7</accession>
<evidence type="ECO:0000256" key="1">
    <source>
        <dbReference type="ARBA" id="ARBA00011738"/>
    </source>
</evidence>
<keyword evidence="3" id="KW-1185">Reference proteome</keyword>
<reference evidence="4" key="1">
    <citation type="submission" date="2025-08" db="UniProtKB">
        <authorList>
            <consortium name="RefSeq"/>
        </authorList>
    </citation>
    <scope>IDENTIFICATION</scope>
    <source>
        <tissue evidence="4">Leaf</tissue>
    </source>
</reference>